<name>A0A1G7MBN1_9FLAO</name>
<protein>
    <submittedName>
        <fullName evidence="2">Uncharacterized protein</fullName>
    </submittedName>
</protein>
<sequence length="149" mass="17809">MSHQNLKNHRKYYPLHHFIFYPVSLVLLIVSLFQVFKNINHNSSFVMIWSAISAVVVLMIVLSFMLRQHYALGLQDRIIINEFKFRYFALTGNRLENSTYQFSYAQIFALRFAEDEDLMELMHQTAQNDWSSSKIKRNIKNWKADDKRI</sequence>
<keyword evidence="1" id="KW-1133">Transmembrane helix</keyword>
<evidence type="ECO:0000313" key="3">
    <source>
        <dbReference type="Proteomes" id="UP000199203"/>
    </source>
</evidence>
<gene>
    <name evidence="2" type="ORF">SAMN05421825_1691</name>
</gene>
<dbReference type="InterPro" id="IPR045385">
    <property type="entry name" value="DUF6526"/>
</dbReference>
<evidence type="ECO:0000313" key="2">
    <source>
        <dbReference type="EMBL" id="SDF59172.1"/>
    </source>
</evidence>
<keyword evidence="1" id="KW-0812">Transmembrane</keyword>
<organism evidence="2 3">
    <name type="scientific">Epilithonimonas hungarica</name>
    <dbReference type="NCBI Taxonomy" id="454006"/>
    <lineage>
        <taxon>Bacteria</taxon>
        <taxon>Pseudomonadati</taxon>
        <taxon>Bacteroidota</taxon>
        <taxon>Flavobacteriia</taxon>
        <taxon>Flavobacteriales</taxon>
        <taxon>Weeksellaceae</taxon>
        <taxon>Chryseobacterium group</taxon>
        <taxon>Epilithonimonas</taxon>
    </lineage>
</organism>
<feature type="transmembrane region" description="Helical" evidence="1">
    <location>
        <begin position="45"/>
        <end position="66"/>
    </location>
</feature>
<reference evidence="3" key="1">
    <citation type="submission" date="2016-10" db="EMBL/GenBank/DDBJ databases">
        <authorList>
            <person name="Varghese N."/>
            <person name="Submissions S."/>
        </authorList>
    </citation>
    <scope>NUCLEOTIDE SEQUENCE [LARGE SCALE GENOMIC DNA]</scope>
    <source>
        <strain evidence="3">DSM 19684</strain>
    </source>
</reference>
<dbReference type="EMBL" id="FNBH01000002">
    <property type="protein sequence ID" value="SDF59172.1"/>
    <property type="molecule type" value="Genomic_DNA"/>
</dbReference>
<accession>A0A1G7MBN1</accession>
<dbReference type="Proteomes" id="UP000199203">
    <property type="component" value="Unassembled WGS sequence"/>
</dbReference>
<proteinExistence type="predicted"/>
<dbReference type="AlphaFoldDB" id="A0A1G7MBN1"/>
<feature type="transmembrane region" description="Helical" evidence="1">
    <location>
        <begin position="12"/>
        <end position="33"/>
    </location>
</feature>
<evidence type="ECO:0000256" key="1">
    <source>
        <dbReference type="SAM" id="Phobius"/>
    </source>
</evidence>
<dbReference type="STRING" id="454006.SAMN05421825_1691"/>
<dbReference type="OrthoDB" id="765463at2"/>
<keyword evidence="1" id="KW-0472">Membrane</keyword>
<dbReference type="Pfam" id="PF20136">
    <property type="entry name" value="DUF6526"/>
    <property type="match status" value="1"/>
</dbReference>
<dbReference type="RefSeq" id="WP_089873062.1">
    <property type="nucleotide sequence ID" value="NZ_FNBH01000002.1"/>
</dbReference>
<keyword evidence="3" id="KW-1185">Reference proteome</keyword>